<protein>
    <recommendedName>
        <fullName evidence="5">Methionine--tRNA ligase</fullName>
        <ecNumber evidence="4">6.1.1.10</ecNumber>
    </recommendedName>
    <alternativeName>
        <fullName evidence="14">Methionyl-tRNA synthetase</fullName>
    </alternativeName>
</protein>
<dbReference type="Gene3D" id="2.40.50.140">
    <property type="entry name" value="Nucleic acid-binding proteins"/>
    <property type="match status" value="1"/>
</dbReference>
<dbReference type="NCBIfam" id="TIGR00399">
    <property type="entry name" value="metG_C_term"/>
    <property type="match status" value="1"/>
</dbReference>
<dbReference type="OrthoDB" id="9794564at2"/>
<gene>
    <name evidence="18" type="primary">metG</name>
    <name evidence="18" type="ORF">TsocGM_10950</name>
</gene>
<dbReference type="InterPro" id="IPR012340">
    <property type="entry name" value="NA-bd_OB-fold"/>
</dbReference>
<evidence type="ECO:0000256" key="4">
    <source>
        <dbReference type="ARBA" id="ARBA00012838"/>
    </source>
</evidence>
<dbReference type="Pfam" id="PF01588">
    <property type="entry name" value="tRNA_bind"/>
    <property type="match status" value="1"/>
</dbReference>
<dbReference type="Proteomes" id="UP000280296">
    <property type="component" value="Unassembled WGS sequence"/>
</dbReference>
<comment type="caution">
    <text evidence="18">The sequence shown here is derived from an EMBL/GenBank/DDBJ whole genome shotgun (WGS) entry which is preliminary data.</text>
</comment>
<evidence type="ECO:0000256" key="8">
    <source>
        <dbReference type="ARBA" id="ARBA00022598"/>
    </source>
</evidence>
<evidence type="ECO:0000256" key="10">
    <source>
        <dbReference type="ARBA" id="ARBA00022840"/>
    </source>
</evidence>
<comment type="catalytic activity">
    <reaction evidence="15">
        <text>tRNA(Met) + L-methionine + ATP = L-methionyl-tRNA(Met) + AMP + diphosphate</text>
        <dbReference type="Rhea" id="RHEA:13481"/>
        <dbReference type="Rhea" id="RHEA-COMP:9667"/>
        <dbReference type="Rhea" id="RHEA-COMP:9698"/>
        <dbReference type="ChEBI" id="CHEBI:30616"/>
        <dbReference type="ChEBI" id="CHEBI:33019"/>
        <dbReference type="ChEBI" id="CHEBI:57844"/>
        <dbReference type="ChEBI" id="CHEBI:78442"/>
        <dbReference type="ChEBI" id="CHEBI:78530"/>
        <dbReference type="ChEBI" id="CHEBI:456215"/>
        <dbReference type="EC" id="6.1.1.10"/>
    </reaction>
</comment>
<keyword evidence="10" id="KW-0067">ATP-binding</keyword>
<evidence type="ECO:0000256" key="11">
    <source>
        <dbReference type="ARBA" id="ARBA00022884"/>
    </source>
</evidence>
<dbReference type="EC" id="6.1.1.10" evidence="4"/>
<organism evidence="18 19">
    <name type="scientific">Tautonia sociabilis</name>
    <dbReference type="NCBI Taxonomy" id="2080755"/>
    <lineage>
        <taxon>Bacteria</taxon>
        <taxon>Pseudomonadati</taxon>
        <taxon>Planctomycetota</taxon>
        <taxon>Planctomycetia</taxon>
        <taxon>Isosphaerales</taxon>
        <taxon>Isosphaeraceae</taxon>
        <taxon>Tautonia</taxon>
    </lineage>
</organism>
<dbReference type="GO" id="GO:0005737">
    <property type="term" value="C:cytoplasm"/>
    <property type="evidence" value="ECO:0007669"/>
    <property type="project" value="UniProtKB-SubCell"/>
</dbReference>
<feature type="domain" description="TRNA-binding" evidence="17">
    <location>
        <begin position="9"/>
        <end position="110"/>
    </location>
</feature>
<evidence type="ECO:0000256" key="3">
    <source>
        <dbReference type="ARBA" id="ARBA00011738"/>
    </source>
</evidence>
<evidence type="ECO:0000256" key="16">
    <source>
        <dbReference type="PROSITE-ProRule" id="PRU00209"/>
    </source>
</evidence>
<dbReference type="SUPFAM" id="SSF50249">
    <property type="entry name" value="Nucleic acid-binding proteins"/>
    <property type="match status" value="1"/>
</dbReference>
<sequence length="110" mass="11783">MADPISYDDFAKIELRVAKVLEARPHPNADKLLLLQVDVGDETKQIVAGIRPHYQPEELVGKLIVVVNNLAPAMLRGEASNGMLLAASSGDKVILLSPSDPDCAPGSRVK</sequence>
<dbReference type="RefSeq" id="WP_126725406.1">
    <property type="nucleotide sequence ID" value="NZ_RYZH01000018.1"/>
</dbReference>
<comment type="function">
    <text evidence="1">Is required not only for elongation of protein synthesis but also for the initiation of all mRNA translation through initiator tRNA(fMet) aminoacylation.</text>
</comment>
<keyword evidence="13" id="KW-0030">Aminoacyl-tRNA synthetase</keyword>
<dbReference type="PANTHER" id="PTHR11586:SF37">
    <property type="entry name" value="TRNA-BINDING DOMAIN-CONTAINING PROTEIN"/>
    <property type="match status" value="1"/>
</dbReference>
<dbReference type="AlphaFoldDB" id="A0A432MKN0"/>
<name>A0A432MKN0_9BACT</name>
<dbReference type="PROSITE" id="PS50886">
    <property type="entry name" value="TRBD"/>
    <property type="match status" value="1"/>
</dbReference>
<dbReference type="GO" id="GO:0005524">
    <property type="term" value="F:ATP binding"/>
    <property type="evidence" value="ECO:0007669"/>
    <property type="project" value="UniProtKB-KW"/>
</dbReference>
<dbReference type="GO" id="GO:0000049">
    <property type="term" value="F:tRNA binding"/>
    <property type="evidence" value="ECO:0007669"/>
    <property type="project" value="UniProtKB-UniRule"/>
</dbReference>
<reference evidence="18 19" key="2">
    <citation type="submission" date="2019-01" db="EMBL/GenBank/DDBJ databases">
        <title>Tautonia sociabilis, a novel thermotolerant planctomycete of Isosphaeraceae family, isolated from a 4000 m deep subterranean habitat.</title>
        <authorList>
            <person name="Kovaleva O.L."/>
            <person name="Elcheninov A.G."/>
            <person name="Van Heerden E."/>
            <person name="Toshchakov S.V."/>
            <person name="Novikov A."/>
            <person name="Bonch-Osmolovskaya E.A."/>
            <person name="Kublanov I.V."/>
        </authorList>
    </citation>
    <scope>NUCLEOTIDE SEQUENCE [LARGE SCALE GENOMIC DNA]</scope>
    <source>
        <strain evidence="18 19">GM2012</strain>
    </source>
</reference>
<evidence type="ECO:0000256" key="1">
    <source>
        <dbReference type="ARBA" id="ARBA00003314"/>
    </source>
</evidence>
<accession>A0A432MKN0</accession>
<dbReference type="InterPro" id="IPR051270">
    <property type="entry name" value="Tyrosine-tRNA_ligase_regulator"/>
</dbReference>
<evidence type="ECO:0000259" key="17">
    <source>
        <dbReference type="PROSITE" id="PS50886"/>
    </source>
</evidence>
<dbReference type="GO" id="GO:0006431">
    <property type="term" value="P:methionyl-tRNA aminoacylation"/>
    <property type="evidence" value="ECO:0007669"/>
    <property type="project" value="InterPro"/>
</dbReference>
<comment type="subcellular location">
    <subcellularLocation>
        <location evidence="2">Cytoplasm</location>
    </subcellularLocation>
</comment>
<dbReference type="CDD" id="cd02800">
    <property type="entry name" value="tRNA_bind_EcMetRS_like"/>
    <property type="match status" value="1"/>
</dbReference>
<keyword evidence="11 16" id="KW-0694">RNA-binding</keyword>
<evidence type="ECO:0000256" key="5">
    <source>
        <dbReference type="ARBA" id="ARBA00018753"/>
    </source>
</evidence>
<dbReference type="InterPro" id="IPR004495">
    <property type="entry name" value="Met-tRNA-synth_bsu_C"/>
</dbReference>
<evidence type="ECO:0000313" key="19">
    <source>
        <dbReference type="Proteomes" id="UP000280296"/>
    </source>
</evidence>
<evidence type="ECO:0000256" key="2">
    <source>
        <dbReference type="ARBA" id="ARBA00004496"/>
    </source>
</evidence>
<dbReference type="GO" id="GO:0004825">
    <property type="term" value="F:methionine-tRNA ligase activity"/>
    <property type="evidence" value="ECO:0007669"/>
    <property type="project" value="UniProtKB-EC"/>
</dbReference>
<evidence type="ECO:0000256" key="12">
    <source>
        <dbReference type="ARBA" id="ARBA00022917"/>
    </source>
</evidence>
<evidence type="ECO:0000256" key="7">
    <source>
        <dbReference type="ARBA" id="ARBA00022555"/>
    </source>
</evidence>
<reference evidence="18 19" key="1">
    <citation type="submission" date="2018-12" db="EMBL/GenBank/DDBJ databases">
        <authorList>
            <person name="Toschakov S.V."/>
        </authorList>
    </citation>
    <scope>NUCLEOTIDE SEQUENCE [LARGE SCALE GENOMIC DNA]</scope>
    <source>
        <strain evidence="18 19">GM2012</strain>
    </source>
</reference>
<evidence type="ECO:0000256" key="13">
    <source>
        <dbReference type="ARBA" id="ARBA00023146"/>
    </source>
</evidence>
<dbReference type="FunFam" id="2.40.50.140:FF:000042">
    <property type="entry name" value="Methionine--tRNA ligase"/>
    <property type="match status" value="1"/>
</dbReference>
<proteinExistence type="predicted"/>
<dbReference type="InterPro" id="IPR002547">
    <property type="entry name" value="tRNA-bd_dom"/>
</dbReference>
<dbReference type="EMBL" id="RYZH01000018">
    <property type="protein sequence ID" value="RUL87696.1"/>
    <property type="molecule type" value="Genomic_DNA"/>
</dbReference>
<evidence type="ECO:0000256" key="15">
    <source>
        <dbReference type="ARBA" id="ARBA00047364"/>
    </source>
</evidence>
<evidence type="ECO:0000313" key="18">
    <source>
        <dbReference type="EMBL" id="RUL87696.1"/>
    </source>
</evidence>
<keyword evidence="6" id="KW-0963">Cytoplasm</keyword>
<evidence type="ECO:0000256" key="14">
    <source>
        <dbReference type="ARBA" id="ARBA00030904"/>
    </source>
</evidence>
<keyword evidence="19" id="KW-1185">Reference proteome</keyword>
<dbReference type="PANTHER" id="PTHR11586">
    <property type="entry name" value="TRNA-AMINOACYLATION COFACTOR ARC1 FAMILY MEMBER"/>
    <property type="match status" value="1"/>
</dbReference>
<evidence type="ECO:0000256" key="9">
    <source>
        <dbReference type="ARBA" id="ARBA00022741"/>
    </source>
</evidence>
<keyword evidence="7 16" id="KW-0820">tRNA-binding</keyword>
<keyword evidence="9" id="KW-0547">Nucleotide-binding</keyword>
<evidence type="ECO:0000256" key="6">
    <source>
        <dbReference type="ARBA" id="ARBA00022490"/>
    </source>
</evidence>
<keyword evidence="12" id="KW-0648">Protein biosynthesis</keyword>
<keyword evidence="8 18" id="KW-0436">Ligase</keyword>
<comment type="subunit">
    <text evidence="3">Homodimer.</text>
</comment>